<dbReference type="Proteomes" id="UP000242084">
    <property type="component" value="Chromosome 1"/>
</dbReference>
<keyword evidence="4" id="KW-1185">Reference proteome</keyword>
<reference evidence="3 4" key="1">
    <citation type="submission" date="2017-06" db="EMBL/GenBank/DDBJ databases">
        <authorList>
            <consortium name="Pathogen Informatics"/>
        </authorList>
    </citation>
    <scope>NUCLEOTIDE SEQUENCE [LARGE SCALE GENOMIC DNA]</scope>
    <source>
        <strain evidence="3 4">NCTC13839</strain>
    </source>
</reference>
<evidence type="ECO:0000313" key="3">
    <source>
        <dbReference type="EMBL" id="SNV57904.1"/>
    </source>
</evidence>
<protein>
    <submittedName>
        <fullName evidence="3">Secretory antigen SsaA</fullName>
    </submittedName>
</protein>
<sequence length="177" mass="20777">MKSLFRIIGLMTTMTVIIVMIMLVRSHDGLNFVFEQVESVKQEIKMKELEIRTEQLRKHDKYDGRSLGNFYQEGQCTFYVFEERRHINKDISSSWGDAKHWAKRAKDDGYLVNHTPSEGSILQTSHGKLGHVGIVKEMRQDGSIIVSDMNYEKSYEVTERLITVDRLHHYQFIHEKI</sequence>
<feature type="domain" description="Peptidase C51" evidence="2">
    <location>
        <begin position="51"/>
        <end position="174"/>
    </location>
</feature>
<dbReference type="KEGG" id="sste:SAMEA4384403_0391"/>
<evidence type="ECO:0000313" key="4">
    <source>
        <dbReference type="Proteomes" id="UP000242084"/>
    </source>
</evidence>
<proteinExistence type="predicted"/>
<gene>
    <name evidence="3" type="primary">ssaA2_2</name>
    <name evidence="3" type="ORF">SAMEA4384403_00391</name>
</gene>
<dbReference type="Gene3D" id="3.90.1720.10">
    <property type="entry name" value="endopeptidase domain like (from Nostoc punctiforme)"/>
    <property type="match status" value="1"/>
</dbReference>
<dbReference type="EMBL" id="LT906462">
    <property type="protein sequence ID" value="SNV57904.1"/>
    <property type="molecule type" value="Genomic_DNA"/>
</dbReference>
<dbReference type="SUPFAM" id="SSF54001">
    <property type="entry name" value="Cysteine proteinases"/>
    <property type="match status" value="1"/>
</dbReference>
<evidence type="ECO:0000259" key="2">
    <source>
        <dbReference type="PROSITE" id="PS50911"/>
    </source>
</evidence>
<feature type="transmembrane region" description="Helical" evidence="1">
    <location>
        <begin position="7"/>
        <end position="24"/>
    </location>
</feature>
<keyword evidence="1" id="KW-0472">Membrane</keyword>
<dbReference type="AlphaFoldDB" id="A0A239YI94"/>
<organism evidence="3 4">
    <name type="scientific">Mammaliicoccus stepanovicii</name>
    <dbReference type="NCBI Taxonomy" id="643214"/>
    <lineage>
        <taxon>Bacteria</taxon>
        <taxon>Bacillati</taxon>
        <taxon>Bacillota</taxon>
        <taxon>Bacilli</taxon>
        <taxon>Bacillales</taxon>
        <taxon>Staphylococcaceae</taxon>
        <taxon>Mammaliicoccus</taxon>
    </lineage>
</organism>
<dbReference type="InterPro" id="IPR038765">
    <property type="entry name" value="Papain-like_cys_pep_sf"/>
</dbReference>
<name>A0A239YI94_9STAP</name>
<dbReference type="Pfam" id="PF05257">
    <property type="entry name" value="CHAP"/>
    <property type="match status" value="1"/>
</dbReference>
<keyword evidence="1" id="KW-0812">Transmembrane</keyword>
<dbReference type="PROSITE" id="PS50911">
    <property type="entry name" value="CHAP"/>
    <property type="match status" value="1"/>
</dbReference>
<evidence type="ECO:0000256" key="1">
    <source>
        <dbReference type="SAM" id="Phobius"/>
    </source>
</evidence>
<accession>A0A239YI94</accession>
<dbReference type="OrthoDB" id="2389353at2"/>
<dbReference type="InterPro" id="IPR007921">
    <property type="entry name" value="CHAP_dom"/>
</dbReference>
<keyword evidence="1" id="KW-1133">Transmembrane helix</keyword>
<dbReference type="RefSeq" id="WP_095085985.1">
    <property type="nucleotide sequence ID" value="NZ_BMDM01000003.1"/>
</dbReference>